<keyword evidence="1" id="KW-1133">Transmembrane helix</keyword>
<dbReference type="EMBL" id="JACXJA010000010">
    <property type="protein sequence ID" value="MBD2862257.1"/>
    <property type="molecule type" value="Genomic_DNA"/>
</dbReference>
<organism evidence="2 3">
    <name type="scientific">Paenibacillus oceani</name>
    <dbReference type="NCBI Taxonomy" id="2772510"/>
    <lineage>
        <taxon>Bacteria</taxon>
        <taxon>Bacillati</taxon>
        <taxon>Bacillota</taxon>
        <taxon>Bacilli</taxon>
        <taxon>Bacillales</taxon>
        <taxon>Paenibacillaceae</taxon>
        <taxon>Paenibacillus</taxon>
    </lineage>
</organism>
<dbReference type="Proteomes" id="UP000639396">
    <property type="component" value="Unassembled WGS sequence"/>
</dbReference>
<evidence type="ECO:0000313" key="3">
    <source>
        <dbReference type="Proteomes" id="UP000639396"/>
    </source>
</evidence>
<keyword evidence="3" id="KW-1185">Reference proteome</keyword>
<dbReference type="AlphaFoldDB" id="A0A927C8Y8"/>
<feature type="transmembrane region" description="Helical" evidence="1">
    <location>
        <begin position="6"/>
        <end position="26"/>
    </location>
</feature>
<evidence type="ECO:0000256" key="1">
    <source>
        <dbReference type="SAM" id="Phobius"/>
    </source>
</evidence>
<gene>
    <name evidence="2" type="ORF">IDH45_09710</name>
</gene>
<feature type="transmembrane region" description="Helical" evidence="1">
    <location>
        <begin position="38"/>
        <end position="57"/>
    </location>
</feature>
<comment type="caution">
    <text evidence="2">The sequence shown here is derived from an EMBL/GenBank/DDBJ whole genome shotgun (WGS) entry which is preliminary data.</text>
</comment>
<name>A0A927C8Y8_9BACL</name>
<keyword evidence="1" id="KW-0812">Transmembrane</keyword>
<evidence type="ECO:0000313" key="2">
    <source>
        <dbReference type="EMBL" id="MBD2862257.1"/>
    </source>
</evidence>
<keyword evidence="1" id="KW-0472">Membrane</keyword>
<sequence>MVVKLVISLIIFAVLNGILVWELLWSAEPMSGKVRKRFFAAVNAAALLASLAVFIWFEL</sequence>
<protein>
    <submittedName>
        <fullName evidence="2">Uncharacterized protein</fullName>
    </submittedName>
</protein>
<dbReference type="RefSeq" id="WP_190926983.1">
    <property type="nucleotide sequence ID" value="NZ_JACXJA010000010.1"/>
</dbReference>
<reference evidence="2" key="1">
    <citation type="submission" date="2020-09" db="EMBL/GenBank/DDBJ databases">
        <title>A novel bacterium of genus Paenibacillus, isolated from South China Sea.</title>
        <authorList>
            <person name="Huang H."/>
            <person name="Mo K."/>
            <person name="Hu Y."/>
        </authorList>
    </citation>
    <scope>NUCLEOTIDE SEQUENCE</scope>
    <source>
        <strain evidence="2">IB182363</strain>
    </source>
</reference>
<proteinExistence type="predicted"/>
<accession>A0A927C8Y8</accession>